<feature type="non-terminal residue" evidence="1">
    <location>
        <position position="51"/>
    </location>
</feature>
<keyword evidence="2" id="KW-1185">Reference proteome</keyword>
<evidence type="ECO:0000313" key="2">
    <source>
        <dbReference type="Proteomes" id="UP000789570"/>
    </source>
</evidence>
<gene>
    <name evidence="1" type="ORF">FCALED_LOCUS4304</name>
</gene>
<name>A0A9N9A0Y2_9GLOM</name>
<sequence length="51" mass="5990">MASTLRKRAKRKDTSHLFKNNSAFDNSNTIIMLTEQESQWILESSFKLKLM</sequence>
<dbReference type="Proteomes" id="UP000789570">
    <property type="component" value="Unassembled WGS sequence"/>
</dbReference>
<organism evidence="1 2">
    <name type="scientific">Funneliformis caledonium</name>
    <dbReference type="NCBI Taxonomy" id="1117310"/>
    <lineage>
        <taxon>Eukaryota</taxon>
        <taxon>Fungi</taxon>
        <taxon>Fungi incertae sedis</taxon>
        <taxon>Mucoromycota</taxon>
        <taxon>Glomeromycotina</taxon>
        <taxon>Glomeromycetes</taxon>
        <taxon>Glomerales</taxon>
        <taxon>Glomeraceae</taxon>
        <taxon>Funneliformis</taxon>
    </lineage>
</organism>
<evidence type="ECO:0000313" key="1">
    <source>
        <dbReference type="EMBL" id="CAG8513180.1"/>
    </source>
</evidence>
<protein>
    <submittedName>
        <fullName evidence="1">16682_t:CDS:1</fullName>
    </submittedName>
</protein>
<dbReference type="AlphaFoldDB" id="A0A9N9A0Y2"/>
<dbReference type="EMBL" id="CAJVPQ010000830">
    <property type="protein sequence ID" value="CAG8513180.1"/>
    <property type="molecule type" value="Genomic_DNA"/>
</dbReference>
<comment type="caution">
    <text evidence="1">The sequence shown here is derived from an EMBL/GenBank/DDBJ whole genome shotgun (WGS) entry which is preliminary data.</text>
</comment>
<proteinExistence type="predicted"/>
<reference evidence="1" key="1">
    <citation type="submission" date="2021-06" db="EMBL/GenBank/DDBJ databases">
        <authorList>
            <person name="Kallberg Y."/>
            <person name="Tangrot J."/>
            <person name="Rosling A."/>
        </authorList>
    </citation>
    <scope>NUCLEOTIDE SEQUENCE</scope>
    <source>
        <strain evidence="1">UK204</strain>
    </source>
</reference>
<accession>A0A9N9A0Y2</accession>